<dbReference type="InterPro" id="IPR050122">
    <property type="entry name" value="RTK"/>
</dbReference>
<dbReference type="InterPro" id="IPR001245">
    <property type="entry name" value="Ser-Thr/Tyr_kinase_cat_dom"/>
</dbReference>
<dbReference type="PANTHER" id="PTHR24416:SF583">
    <property type="entry name" value="RECEPTOR PROTEIN-TYROSINE KINASE"/>
    <property type="match status" value="1"/>
</dbReference>
<accession>A0ABM4CN20</accession>
<gene>
    <name evidence="6" type="primary">LOC136085755</name>
</gene>
<organism evidence="5 6">
    <name type="scientific">Hydra vulgaris</name>
    <name type="common">Hydra</name>
    <name type="synonym">Hydra attenuata</name>
    <dbReference type="NCBI Taxonomy" id="6087"/>
    <lineage>
        <taxon>Eukaryota</taxon>
        <taxon>Metazoa</taxon>
        <taxon>Cnidaria</taxon>
        <taxon>Hydrozoa</taxon>
        <taxon>Hydroidolina</taxon>
        <taxon>Anthoathecata</taxon>
        <taxon>Aplanulata</taxon>
        <taxon>Hydridae</taxon>
        <taxon>Hydra</taxon>
    </lineage>
</organism>
<dbReference type="InterPro" id="IPR001304">
    <property type="entry name" value="C-type_lectin-like"/>
</dbReference>
<dbReference type="InterPro" id="IPR000719">
    <property type="entry name" value="Prot_kinase_dom"/>
</dbReference>
<dbReference type="PROSITE" id="PS00109">
    <property type="entry name" value="PROTEIN_KINASE_TYR"/>
    <property type="match status" value="1"/>
</dbReference>
<keyword evidence="5" id="KW-1185">Reference proteome</keyword>
<dbReference type="RefSeq" id="XP_065663220.1">
    <property type="nucleotide sequence ID" value="XM_065807148.1"/>
</dbReference>
<dbReference type="InterPro" id="IPR020635">
    <property type="entry name" value="Tyr_kinase_cat_dom"/>
</dbReference>
<dbReference type="SMART" id="SM00219">
    <property type="entry name" value="TyrKc"/>
    <property type="match status" value="1"/>
</dbReference>
<keyword evidence="2" id="KW-1133">Transmembrane helix</keyword>
<feature type="domain" description="C-type lectin" evidence="4">
    <location>
        <begin position="439"/>
        <end position="561"/>
    </location>
</feature>
<name>A0ABM4CN20_HYDVU</name>
<dbReference type="InterPro" id="IPR011009">
    <property type="entry name" value="Kinase-like_dom_sf"/>
</dbReference>
<dbReference type="Pfam" id="PF07714">
    <property type="entry name" value="PK_Tyr_Ser-Thr"/>
    <property type="match status" value="1"/>
</dbReference>
<dbReference type="Proteomes" id="UP001652625">
    <property type="component" value="Chromosome 10"/>
</dbReference>
<dbReference type="PANTHER" id="PTHR24416">
    <property type="entry name" value="TYROSINE-PROTEIN KINASE RECEPTOR"/>
    <property type="match status" value="1"/>
</dbReference>
<evidence type="ECO:0000259" key="4">
    <source>
        <dbReference type="PROSITE" id="PS50041"/>
    </source>
</evidence>
<feature type="domain" description="Protein kinase" evidence="3">
    <location>
        <begin position="1321"/>
        <end position="1646"/>
    </location>
</feature>
<feature type="domain" description="C-type lectin" evidence="4">
    <location>
        <begin position="164"/>
        <end position="288"/>
    </location>
</feature>
<dbReference type="SUPFAM" id="SSF56436">
    <property type="entry name" value="C-type lectin-like"/>
    <property type="match status" value="4"/>
</dbReference>
<evidence type="ECO:0000259" key="3">
    <source>
        <dbReference type="PROSITE" id="PS50011"/>
    </source>
</evidence>
<protein>
    <submittedName>
        <fullName evidence="6">Uncharacterized protein LOC136085755 isoform X1</fullName>
    </submittedName>
</protein>
<evidence type="ECO:0000256" key="2">
    <source>
        <dbReference type="SAM" id="Phobius"/>
    </source>
</evidence>
<dbReference type="InterPro" id="IPR016186">
    <property type="entry name" value="C-type_lectin-like/link_sf"/>
</dbReference>
<dbReference type="InterPro" id="IPR008266">
    <property type="entry name" value="Tyr_kinase_AS"/>
</dbReference>
<reference evidence="6" key="1">
    <citation type="submission" date="2025-08" db="UniProtKB">
        <authorList>
            <consortium name="RefSeq"/>
        </authorList>
    </citation>
    <scope>IDENTIFICATION</scope>
</reference>
<sequence length="1714" mass="197233">MENNYGIYIVSLLHILKVSNGCEYGWLEYKTYCYFFQNKTLKGKSWIDASLSCQALGGHLLSIEDKAENFFILNILKDSSMQTDNYWIGLNDACNNREFMWADNTKPKFLNWLPKKPNNAGNGENCVVTNDIGWNDKDCSDNYGFICKYVKENNDSCVGDWLSYKNSCYFFQKINETFYGIDWKSSYLSCRLKGGNLLSLEDREENFFITSVLVNYNTEDLFWIGLNYRMSYKRFVWSDNSNWNPKVLFENIFKQSNDFFMATTICVVINAYSWNVENCHNKNGYICKVKRENNTSCARNWFEYALHCYYFKNTNGTIGRDWEQSYIDCLEKGGNLLSIEDETEMTFISDILKNHSVITDNYWIGLTDRWYNTWFVWSDNTYSQHIHSEFHGLSYDEVEQCVRMNKKYWEIKSCYSLNGFICKVKRATSEYCAEGWTGYTSYCYFIRSVNEFNGNDWFESFTSCQSIGGNLLSIENLEENRFIQNDLIKDSRDYWIGLNKVWNGFIEKNKRFEWTDKTSTQFFNWIENQPDNVDGIESCVVTNSNGWNDKECKVLNGFICKSKKVYLDYVKQREELYLTRGLYFGTLIALKREFTISFNLKPMSYSQGLKSVLQLIPSNNSQLYAQKSLGVWFHEDGSGRLVVYAAVNGNSNYSVKTDPLILGQWCNIKIYQWLFWSKFWFAIDINGVNIHRVENSLAENFNEVQVFVSNLWDNAQNGIISDFLIINGKAKYIIESYNTLLERGKIIAQIPKLKKEYLVSFDLNPIAFETGLHSVVHFITGVYMVNNGNETLGIWLDEDGKGRVKIVAAINREKTIYYYPIQLNIWSNIEVCQSLNGNFYVYTIRLNGQVVFSMINNQAKDFTDVKVYASNPWDKVQNASIKNFFVINGISNSKVECFDVLAKDHLNLKYEFSLNQERLLGVLSVLKKEYTISFNLKPMSFSKGLKNVLYLSLCNNHKLYGDKSLGLWFHEDGSGSLVIYAAVNGNSTYSVKTDPLILDQWHNVKICQWLQGGKYLFTVDLNNVNIHKAENFLALDFENITVYGSNILDAPQNGSISDLLIINGKVENIVGNEMTPLVKGKLIAEIPVLSKEYFVSLDFNPHKFDSGLHNVIHFTIGSDNSKYGDIMPGIWSNAKGNGVLDIASPIDRYVDVHTFSTNPFEVNRWSNIVIYQVFNGSFYTYKIIINEENIFSIINYQAKSFVNVKVYASNPWAEVQNGSIKNVFVINGNLSEEMKPIDLLPRVILSSNSNPPNSKTSVIIAAILVPVLIVFVAVIFAFAVIRCCRKTSQQSIIQLNHFTIEHENGHDKLLGDEWEIFPEDIIIDKKIGEGAFGTVFIAKLNFSVLSKRRNIKHNSEYHGISENNSNVAVKLVKDSADLSELDDFSEEMNLMKEIGYHKNIVSLIGCSTIKKPLCLIVEYIEHGDLLNFLRNRRTKFSALKIDGKSSVNLYTQEFQRPLKASTTGDNSFEVMPNEIPLEEHDAITPDDLLSFAWQVASGMEFLSRSKLVHRDLAARNILVGAGKVVKISDFGLTRKINDELTYMSKKKRRLPIKWMSVEAIFDQLFTSFSDVWAYGVVLFEIISLGGTPYPTISNCELLPLLKSGYRMDKPENCSKEMYDIMLKCWNEDPLQRPTFTTLREHFDEVISQGVYYINCEFNENTALSFPSLKTDNDDENTMEDRIFQNPVHVKSMEEISKLRDNSSDPLNNRYAIFA</sequence>
<dbReference type="InterPro" id="IPR016187">
    <property type="entry name" value="CTDL_fold"/>
</dbReference>
<evidence type="ECO:0000256" key="1">
    <source>
        <dbReference type="ARBA" id="ARBA00023157"/>
    </source>
</evidence>
<keyword evidence="2" id="KW-0812">Transmembrane</keyword>
<feature type="domain" description="C-type lectin" evidence="4">
    <location>
        <begin position="304"/>
        <end position="423"/>
    </location>
</feature>
<dbReference type="Pfam" id="PF00059">
    <property type="entry name" value="Lectin_C"/>
    <property type="match status" value="4"/>
</dbReference>
<dbReference type="PROSITE" id="PS00615">
    <property type="entry name" value="C_TYPE_LECTIN_1"/>
    <property type="match status" value="2"/>
</dbReference>
<proteinExistence type="predicted"/>
<evidence type="ECO:0000313" key="6">
    <source>
        <dbReference type="RefSeq" id="XP_065663220.1"/>
    </source>
</evidence>
<dbReference type="SUPFAM" id="SSF56112">
    <property type="entry name" value="Protein kinase-like (PK-like)"/>
    <property type="match status" value="1"/>
</dbReference>
<dbReference type="PRINTS" id="PR00109">
    <property type="entry name" value="TYRKINASE"/>
</dbReference>
<dbReference type="Gene3D" id="1.10.510.10">
    <property type="entry name" value="Transferase(Phosphotransferase) domain 1"/>
    <property type="match status" value="1"/>
</dbReference>
<dbReference type="Gene3D" id="3.10.100.10">
    <property type="entry name" value="Mannose-Binding Protein A, subunit A"/>
    <property type="match status" value="4"/>
</dbReference>
<dbReference type="Gene3D" id="3.30.200.20">
    <property type="entry name" value="Phosphorylase Kinase, domain 1"/>
    <property type="match status" value="1"/>
</dbReference>
<dbReference type="InterPro" id="IPR018378">
    <property type="entry name" value="C-type_lectin_CS"/>
</dbReference>
<dbReference type="SMART" id="SM00034">
    <property type="entry name" value="CLECT"/>
    <property type="match status" value="4"/>
</dbReference>
<keyword evidence="1" id="KW-1015">Disulfide bond</keyword>
<dbReference type="CDD" id="cd00192">
    <property type="entry name" value="PTKc"/>
    <property type="match status" value="1"/>
</dbReference>
<dbReference type="GeneID" id="136085755"/>
<keyword evidence="2" id="KW-0472">Membrane</keyword>
<dbReference type="PROSITE" id="PS50041">
    <property type="entry name" value="C_TYPE_LECTIN_2"/>
    <property type="match status" value="4"/>
</dbReference>
<feature type="domain" description="C-type lectin" evidence="4">
    <location>
        <begin position="29"/>
        <end position="148"/>
    </location>
</feature>
<feature type="transmembrane region" description="Helical" evidence="2">
    <location>
        <begin position="1258"/>
        <end position="1281"/>
    </location>
</feature>
<evidence type="ECO:0000313" key="5">
    <source>
        <dbReference type="Proteomes" id="UP001652625"/>
    </source>
</evidence>
<dbReference type="PROSITE" id="PS50011">
    <property type="entry name" value="PROTEIN_KINASE_DOM"/>
    <property type="match status" value="1"/>
</dbReference>
<dbReference type="CDD" id="cd00037">
    <property type="entry name" value="CLECT"/>
    <property type="match status" value="4"/>
</dbReference>